<keyword evidence="3" id="KW-0804">Transcription</keyword>
<accession>A0A8B0SJ05</accession>
<dbReference type="PANTHER" id="PTHR43280">
    <property type="entry name" value="ARAC-FAMILY TRANSCRIPTIONAL REGULATOR"/>
    <property type="match status" value="1"/>
</dbReference>
<dbReference type="InterPro" id="IPR018060">
    <property type="entry name" value="HTH_AraC"/>
</dbReference>
<protein>
    <submittedName>
        <fullName evidence="6">Response regulator transcription factor</fullName>
    </submittedName>
</protein>
<dbReference type="Gene3D" id="3.40.50.2300">
    <property type="match status" value="1"/>
</dbReference>
<dbReference type="SUPFAM" id="SSF46689">
    <property type="entry name" value="Homeodomain-like"/>
    <property type="match status" value="2"/>
</dbReference>
<dbReference type="InterPro" id="IPR009057">
    <property type="entry name" value="Homeodomain-like_sf"/>
</dbReference>
<dbReference type="InterPro" id="IPR018062">
    <property type="entry name" value="HTH_AraC-typ_CS"/>
</dbReference>
<keyword evidence="2" id="KW-0238">DNA-binding</keyword>
<name>A0A8B0SJ05_9GAMM</name>
<dbReference type="GO" id="GO:0043565">
    <property type="term" value="F:sequence-specific DNA binding"/>
    <property type="evidence" value="ECO:0007669"/>
    <property type="project" value="InterPro"/>
</dbReference>
<dbReference type="EMBL" id="JAFMPM010000006">
    <property type="protein sequence ID" value="MBO0612321.1"/>
    <property type="molecule type" value="Genomic_DNA"/>
</dbReference>
<evidence type="ECO:0000256" key="1">
    <source>
        <dbReference type="ARBA" id="ARBA00023015"/>
    </source>
</evidence>
<dbReference type="AlphaFoldDB" id="A0A8B0SJ05"/>
<reference evidence="5 7" key="1">
    <citation type="submission" date="2021-03" db="EMBL/GenBank/DDBJ databases">
        <title>Draft genome and methylome analysis of Thiotrix fructosivoruns ATCC 49748.</title>
        <authorList>
            <person name="Fomenkov A."/>
            <person name="Grabovich M.Y."/>
            <person name="Roberts R.J."/>
        </authorList>
    </citation>
    <scope>NUCLEOTIDE SEQUENCE [LARGE SCALE GENOMIC DNA]</scope>
    <source>
        <strain evidence="5 7">ATCC 49748</strain>
    </source>
</reference>
<dbReference type="PRINTS" id="PR00032">
    <property type="entry name" value="HTHARAC"/>
</dbReference>
<dbReference type="InterPro" id="IPR011006">
    <property type="entry name" value="CheY-like_superfamily"/>
</dbReference>
<feature type="domain" description="HTH araC/xylS-type" evidence="4">
    <location>
        <begin position="145"/>
        <end position="243"/>
    </location>
</feature>
<evidence type="ECO:0000313" key="7">
    <source>
        <dbReference type="Proteomes" id="UP000664466"/>
    </source>
</evidence>
<dbReference type="PROSITE" id="PS01124">
    <property type="entry name" value="HTH_ARAC_FAMILY_2"/>
    <property type="match status" value="1"/>
</dbReference>
<reference evidence="6" key="2">
    <citation type="submission" date="2021-04" db="EMBL/GenBank/DDBJ databases">
        <title>Complete Genome and methylome analysis of Thiothrix fructosivorans ATCC 49748.</title>
        <authorList>
            <person name="Fomenkov A."/>
            <person name="Sun L."/>
            <person name="Vincze T."/>
            <person name="Grabovich M.Y."/>
            <person name="Roberts R.J."/>
        </authorList>
    </citation>
    <scope>NUCLEOTIDE SEQUENCE</scope>
    <source>
        <strain evidence="6">ATCC 49748</strain>
    </source>
</reference>
<dbReference type="EMBL" id="CP072748">
    <property type="protein sequence ID" value="QTX12193.1"/>
    <property type="molecule type" value="Genomic_DNA"/>
</dbReference>
<dbReference type="Proteomes" id="UP000664466">
    <property type="component" value="Unassembled WGS sequence"/>
</dbReference>
<dbReference type="SMART" id="SM00342">
    <property type="entry name" value="HTH_ARAC"/>
    <property type="match status" value="1"/>
</dbReference>
<keyword evidence="7" id="KW-1185">Reference proteome</keyword>
<dbReference type="GO" id="GO:0003700">
    <property type="term" value="F:DNA-binding transcription factor activity"/>
    <property type="evidence" value="ECO:0007669"/>
    <property type="project" value="InterPro"/>
</dbReference>
<sequence>MCPESIVWADLRFNRTTPSNRRLIPSGWRVEKVETPNYVSNVTERESPRLLVFEFDRPDIPSLSSLSSIRRRFAAIPVLMLTEYHSEALAIWALRNHVTNYLVVPISQHELVGSVEEAMIASCSQGANPIPNELRFRTVACHKTAAAVSYVESHYYEAVREEAVAEVCNMCVSAFSRTFRKEQGKTFRDYLLAYRIGKACELLRVSGVNVTDVAFTVGFNDLSYFSRMFKRLMGQTPTGFQILLTLQKNTGTEHNNPSSFQPIFSNINDKECNYDCCG</sequence>
<evidence type="ECO:0000313" key="5">
    <source>
        <dbReference type="EMBL" id="MBO0612321.1"/>
    </source>
</evidence>
<dbReference type="PANTHER" id="PTHR43280:SF27">
    <property type="entry name" value="TRANSCRIPTIONAL REGULATOR MTLR"/>
    <property type="match status" value="1"/>
</dbReference>
<evidence type="ECO:0000256" key="2">
    <source>
        <dbReference type="ARBA" id="ARBA00023125"/>
    </source>
</evidence>
<gene>
    <name evidence="6" type="ORF">J1836_007670</name>
    <name evidence="5" type="ORF">J1836_05155</name>
</gene>
<keyword evidence="1" id="KW-0805">Transcription regulation</keyword>
<dbReference type="Pfam" id="PF12833">
    <property type="entry name" value="HTH_18"/>
    <property type="match status" value="1"/>
</dbReference>
<dbReference type="RefSeq" id="WP_207250014.1">
    <property type="nucleotide sequence ID" value="NZ_JAFMPM010000006.1"/>
</dbReference>
<dbReference type="Gene3D" id="1.10.10.60">
    <property type="entry name" value="Homeodomain-like"/>
    <property type="match status" value="2"/>
</dbReference>
<evidence type="ECO:0000256" key="3">
    <source>
        <dbReference type="ARBA" id="ARBA00023163"/>
    </source>
</evidence>
<evidence type="ECO:0000313" key="6">
    <source>
        <dbReference type="EMBL" id="QTX12193.1"/>
    </source>
</evidence>
<dbReference type="SUPFAM" id="SSF52172">
    <property type="entry name" value="CheY-like"/>
    <property type="match status" value="1"/>
</dbReference>
<proteinExistence type="predicted"/>
<evidence type="ECO:0000259" key="4">
    <source>
        <dbReference type="PROSITE" id="PS01124"/>
    </source>
</evidence>
<organism evidence="6">
    <name type="scientific">Thiothrix fructosivorans</name>
    <dbReference type="NCBI Taxonomy" id="111770"/>
    <lineage>
        <taxon>Bacteria</taxon>
        <taxon>Pseudomonadati</taxon>
        <taxon>Pseudomonadota</taxon>
        <taxon>Gammaproteobacteria</taxon>
        <taxon>Thiotrichales</taxon>
        <taxon>Thiotrichaceae</taxon>
        <taxon>Thiothrix</taxon>
    </lineage>
</organism>
<dbReference type="PROSITE" id="PS00041">
    <property type="entry name" value="HTH_ARAC_FAMILY_1"/>
    <property type="match status" value="1"/>
</dbReference>
<dbReference type="InterPro" id="IPR020449">
    <property type="entry name" value="Tscrpt_reg_AraC-type_HTH"/>
</dbReference>